<dbReference type="AlphaFoldDB" id="A0A2W5QCR7"/>
<proteinExistence type="predicted"/>
<dbReference type="CDD" id="cd05266">
    <property type="entry name" value="SDR_a4"/>
    <property type="match status" value="1"/>
</dbReference>
<reference evidence="2 3" key="1">
    <citation type="submission" date="2017-08" db="EMBL/GenBank/DDBJ databases">
        <title>Infants hospitalized years apart are colonized by the same room-sourced microbial strains.</title>
        <authorList>
            <person name="Brooks B."/>
            <person name="Olm M.R."/>
            <person name="Firek B.A."/>
            <person name="Baker R."/>
            <person name="Thomas B.C."/>
            <person name="Morowitz M.J."/>
            <person name="Banfield J.F."/>
        </authorList>
    </citation>
    <scope>NUCLEOTIDE SEQUENCE [LARGE SCALE GENOMIC DNA]</scope>
    <source>
        <strain evidence="2">S2_005_002_R2_34</strain>
    </source>
</reference>
<dbReference type="InterPro" id="IPR036291">
    <property type="entry name" value="NAD(P)-bd_dom_sf"/>
</dbReference>
<organism evidence="2 3">
    <name type="scientific">Rhodovulum sulfidophilum</name>
    <name type="common">Rhodobacter sulfidophilus</name>
    <dbReference type="NCBI Taxonomy" id="35806"/>
    <lineage>
        <taxon>Bacteria</taxon>
        <taxon>Pseudomonadati</taxon>
        <taxon>Pseudomonadota</taxon>
        <taxon>Alphaproteobacteria</taxon>
        <taxon>Rhodobacterales</taxon>
        <taxon>Paracoccaceae</taxon>
        <taxon>Rhodovulum</taxon>
    </lineage>
</organism>
<comment type="caution">
    <text evidence="2">The sequence shown here is derived from an EMBL/GenBank/DDBJ whole genome shotgun (WGS) entry which is preliminary data.</text>
</comment>
<accession>A0A2W5QCR7</accession>
<sequence>MTDGPVLLSLGYGYSAAAFAASLPAAWRRIGTTRSGEKAAEMAAAGVEPVDPADTAALARAIAAADHVLVSVPPGPEGDPMLAHLPALRAAAPKWVGYLSTTGVYGDRGGAWVDETAAPVPVNARSARRVVAEQAWLGSGLPVEVFRLAGIYGPGRSAFDRLREGRAQRIVKQGQVFCRIHAEDIAGALGRAVARPLPGRLVNLADDLPAPPWEVIAYAAELLGMPPPPEISFEEADLSPMARSFYGESKRVSNRRMREELGYAPRYPDYRAGLGAILRAGG</sequence>
<name>A0A2W5QCR7_RHOSU</name>
<evidence type="ECO:0000313" key="3">
    <source>
        <dbReference type="Proteomes" id="UP000249185"/>
    </source>
</evidence>
<protein>
    <submittedName>
        <fullName evidence="2">NAD(P)-dependent oxidoreductase</fullName>
    </submittedName>
</protein>
<dbReference type="Gene3D" id="3.40.50.720">
    <property type="entry name" value="NAD(P)-binding Rossmann-like Domain"/>
    <property type="match status" value="1"/>
</dbReference>
<keyword evidence="1" id="KW-0520">NAD</keyword>
<dbReference type="PANTHER" id="PTHR43574">
    <property type="entry name" value="EPIMERASE-RELATED"/>
    <property type="match status" value="1"/>
</dbReference>
<gene>
    <name evidence="2" type="ORF">DI556_02575</name>
</gene>
<dbReference type="Proteomes" id="UP000249185">
    <property type="component" value="Unassembled WGS sequence"/>
</dbReference>
<evidence type="ECO:0000256" key="1">
    <source>
        <dbReference type="ARBA" id="ARBA00023027"/>
    </source>
</evidence>
<dbReference type="EMBL" id="QFPW01000001">
    <property type="protein sequence ID" value="PZQ52553.1"/>
    <property type="molecule type" value="Genomic_DNA"/>
</dbReference>
<dbReference type="SUPFAM" id="SSF51735">
    <property type="entry name" value="NAD(P)-binding Rossmann-fold domains"/>
    <property type="match status" value="1"/>
</dbReference>
<evidence type="ECO:0000313" key="2">
    <source>
        <dbReference type="EMBL" id="PZQ52553.1"/>
    </source>
</evidence>